<dbReference type="CDD" id="cd08977">
    <property type="entry name" value="SusD"/>
    <property type="match status" value="1"/>
</dbReference>
<evidence type="ECO:0000256" key="1">
    <source>
        <dbReference type="ARBA" id="ARBA00004442"/>
    </source>
</evidence>
<reference evidence="9" key="1">
    <citation type="journal article" date="2019" name="Int. J. Syst. Evol. Microbiol.">
        <title>The Global Catalogue of Microorganisms (GCM) 10K type strain sequencing project: providing services to taxonomists for standard genome sequencing and annotation.</title>
        <authorList>
            <consortium name="The Broad Institute Genomics Platform"/>
            <consortium name="The Broad Institute Genome Sequencing Center for Infectious Disease"/>
            <person name="Wu L."/>
            <person name="Ma J."/>
        </authorList>
    </citation>
    <scope>NUCLEOTIDE SEQUENCE [LARGE SCALE GENOMIC DNA]</scope>
    <source>
        <strain evidence="9">CGMCC 1.15342</strain>
    </source>
</reference>
<gene>
    <name evidence="8" type="ORF">GCM10011386_08450</name>
</gene>
<keyword evidence="4" id="KW-0472">Membrane</keyword>
<evidence type="ECO:0000313" key="8">
    <source>
        <dbReference type="EMBL" id="GGC18891.1"/>
    </source>
</evidence>
<sequence length="544" mass="62315">MDFLEEVPKDFLAPQNAYNTVEGINQGITGLHFTVRNDWYFGEELQDVGTIYKALGTDIAFHGEDPNSTRFLCNYVNYLTPSSEYVREYWNRPYRLIQRVNLLVEGINNADESLLTPEERNAYIAEALFFRAYAYRHLVSFFGDVPVVTEAIDFAKTDFVRDPTSVAYQQMEEDLSFAVEHLPDPGSEKDPGRITKGAAYHLLTEVYLMQHKYTEAVTAATHVINDFGYHLMTERFGSNPDVFGSGDVYSDLFAYGNQNLGENKESIWVLQFEPSTVIGGSNNRWNRAFAPAYFRMGNTPDGKPAFRGELVNGAYTGYSDSLGRGVAWVRPTNFSAYTIWEGNWNNDIRNAKHMIKRDFYYDSPESAFHGQKIDFSKYPASAGRDPIRDTCQYIYPYFIKFADPMHVLDNEATSGNGASYKDVYAMRLAETYLFRAEAYIGLGELDLAKEDINAVRTRSHAKPATTADIDIDYLLDERARELYGEDCRHFVLRRTGKLVERVRKYNNNPLNPGLNIQDYHVLWPIPQEQMDLNIDQQWTQNPGY</sequence>
<evidence type="ECO:0000256" key="3">
    <source>
        <dbReference type="ARBA" id="ARBA00022729"/>
    </source>
</evidence>
<comment type="caution">
    <text evidence="8">The sequence shown here is derived from an EMBL/GenBank/DDBJ whole genome shotgun (WGS) entry which is preliminary data.</text>
</comment>
<name>A0ABQ1L5U4_9SPHI</name>
<dbReference type="InterPro" id="IPR012944">
    <property type="entry name" value="SusD_RagB_dom"/>
</dbReference>
<dbReference type="Gene3D" id="1.25.40.390">
    <property type="match status" value="1"/>
</dbReference>
<proteinExistence type="inferred from homology"/>
<dbReference type="Pfam" id="PF14322">
    <property type="entry name" value="SusD-like_3"/>
    <property type="match status" value="1"/>
</dbReference>
<keyword evidence="5" id="KW-0998">Cell outer membrane</keyword>
<dbReference type="Proteomes" id="UP000597338">
    <property type="component" value="Unassembled WGS sequence"/>
</dbReference>
<keyword evidence="3" id="KW-0732">Signal</keyword>
<protein>
    <submittedName>
        <fullName evidence="8">Membrane protein</fullName>
    </submittedName>
</protein>
<evidence type="ECO:0000259" key="6">
    <source>
        <dbReference type="Pfam" id="PF07980"/>
    </source>
</evidence>
<comment type="subcellular location">
    <subcellularLocation>
        <location evidence="1">Cell outer membrane</location>
    </subcellularLocation>
</comment>
<evidence type="ECO:0000256" key="2">
    <source>
        <dbReference type="ARBA" id="ARBA00006275"/>
    </source>
</evidence>
<dbReference type="InterPro" id="IPR011990">
    <property type="entry name" value="TPR-like_helical_dom_sf"/>
</dbReference>
<feature type="domain" description="SusD-like N-terminal" evidence="7">
    <location>
        <begin position="71"/>
        <end position="208"/>
    </location>
</feature>
<evidence type="ECO:0000259" key="7">
    <source>
        <dbReference type="Pfam" id="PF14322"/>
    </source>
</evidence>
<accession>A0ABQ1L5U4</accession>
<dbReference type="SUPFAM" id="SSF48452">
    <property type="entry name" value="TPR-like"/>
    <property type="match status" value="1"/>
</dbReference>
<evidence type="ECO:0000256" key="4">
    <source>
        <dbReference type="ARBA" id="ARBA00023136"/>
    </source>
</evidence>
<dbReference type="InterPro" id="IPR033985">
    <property type="entry name" value="SusD-like_N"/>
</dbReference>
<comment type="similarity">
    <text evidence="2">Belongs to the SusD family.</text>
</comment>
<feature type="domain" description="RagB/SusD" evidence="6">
    <location>
        <begin position="264"/>
        <end position="544"/>
    </location>
</feature>
<evidence type="ECO:0000256" key="5">
    <source>
        <dbReference type="ARBA" id="ARBA00023237"/>
    </source>
</evidence>
<organism evidence="8 9">
    <name type="scientific">Parapedobacter defluvii</name>
    <dbReference type="NCBI Taxonomy" id="2045106"/>
    <lineage>
        <taxon>Bacteria</taxon>
        <taxon>Pseudomonadati</taxon>
        <taxon>Bacteroidota</taxon>
        <taxon>Sphingobacteriia</taxon>
        <taxon>Sphingobacteriales</taxon>
        <taxon>Sphingobacteriaceae</taxon>
        <taxon>Parapedobacter</taxon>
    </lineage>
</organism>
<keyword evidence="9" id="KW-1185">Reference proteome</keyword>
<dbReference type="EMBL" id="BMIK01000002">
    <property type="protein sequence ID" value="GGC18891.1"/>
    <property type="molecule type" value="Genomic_DNA"/>
</dbReference>
<evidence type="ECO:0000313" key="9">
    <source>
        <dbReference type="Proteomes" id="UP000597338"/>
    </source>
</evidence>
<dbReference type="Pfam" id="PF07980">
    <property type="entry name" value="SusD_RagB"/>
    <property type="match status" value="1"/>
</dbReference>